<feature type="transmembrane region" description="Helical" evidence="9">
    <location>
        <begin position="504"/>
        <end position="525"/>
    </location>
</feature>
<evidence type="ECO:0000256" key="3">
    <source>
        <dbReference type="ARBA" id="ARBA00022989"/>
    </source>
</evidence>
<name>A0A1Y2D0S0_9FUNG</name>
<protein>
    <recommendedName>
        <fullName evidence="10">G-protein coupled receptors family 3 profile domain-containing protein</fullName>
    </recommendedName>
</protein>
<evidence type="ECO:0000256" key="5">
    <source>
        <dbReference type="ARBA" id="ARBA00023136"/>
    </source>
</evidence>
<dbReference type="InterPro" id="IPR017978">
    <property type="entry name" value="GPCR_3_C"/>
</dbReference>
<reference evidence="11 12" key="1">
    <citation type="submission" date="2016-08" db="EMBL/GenBank/DDBJ databases">
        <title>A Parts List for Fungal Cellulosomes Revealed by Comparative Genomics.</title>
        <authorList>
            <consortium name="DOE Joint Genome Institute"/>
            <person name="Haitjema C.H."/>
            <person name="Gilmore S.P."/>
            <person name="Henske J.K."/>
            <person name="Solomon K.V."/>
            <person name="De Groot R."/>
            <person name="Kuo A."/>
            <person name="Mondo S.J."/>
            <person name="Salamov A.A."/>
            <person name="Labutti K."/>
            <person name="Zhao Z."/>
            <person name="Chiniquy J."/>
            <person name="Barry K."/>
            <person name="Brewer H.M."/>
            <person name="Purvine S.O."/>
            <person name="Wright A.T."/>
            <person name="Boxma B."/>
            <person name="Van Alen T."/>
            <person name="Hackstein J.H."/>
            <person name="Baker S.E."/>
            <person name="Grigoriev I.V."/>
            <person name="O'Malley M.A."/>
        </authorList>
    </citation>
    <scope>NUCLEOTIDE SEQUENCE [LARGE SCALE GENOMIC DNA]</scope>
    <source>
        <strain evidence="11 12">G1</strain>
    </source>
</reference>
<feature type="transmembrane region" description="Helical" evidence="9">
    <location>
        <begin position="436"/>
        <end position="457"/>
    </location>
</feature>
<evidence type="ECO:0000256" key="9">
    <source>
        <dbReference type="SAM" id="Phobius"/>
    </source>
</evidence>
<keyword evidence="7" id="KW-0325">Glycoprotein</keyword>
<comment type="subcellular location">
    <subcellularLocation>
        <location evidence="1">Membrane</location>
        <topology evidence="1">Multi-pass membrane protein</topology>
    </subcellularLocation>
</comment>
<proteinExistence type="predicted"/>
<evidence type="ECO:0000256" key="7">
    <source>
        <dbReference type="ARBA" id="ARBA00023180"/>
    </source>
</evidence>
<evidence type="ECO:0000313" key="12">
    <source>
        <dbReference type="Proteomes" id="UP000193920"/>
    </source>
</evidence>
<dbReference type="Proteomes" id="UP000193920">
    <property type="component" value="Unassembled WGS sequence"/>
</dbReference>
<dbReference type="PANTHER" id="PTHR10519:SF20">
    <property type="entry name" value="G-PROTEIN COUPLED RECEPTOR 156-RELATED"/>
    <property type="match status" value="1"/>
</dbReference>
<accession>A0A1Y2D0S0</accession>
<dbReference type="GO" id="GO:0007214">
    <property type="term" value="P:gamma-aminobutyric acid signaling pathway"/>
    <property type="evidence" value="ECO:0007669"/>
    <property type="project" value="TreeGrafter"/>
</dbReference>
<feature type="domain" description="G-protein coupled receptors family 3 profile" evidence="10">
    <location>
        <begin position="434"/>
        <end position="663"/>
    </location>
</feature>
<keyword evidence="5 9" id="KW-0472">Membrane</keyword>
<gene>
    <name evidence="11" type="ORF">LY90DRAFT_508158</name>
</gene>
<dbReference type="GO" id="GO:0004965">
    <property type="term" value="F:G protein-coupled GABA receptor activity"/>
    <property type="evidence" value="ECO:0007669"/>
    <property type="project" value="InterPro"/>
</dbReference>
<keyword evidence="12" id="KW-1185">Reference proteome</keyword>
<evidence type="ECO:0000256" key="6">
    <source>
        <dbReference type="ARBA" id="ARBA00023170"/>
    </source>
</evidence>
<evidence type="ECO:0000256" key="1">
    <source>
        <dbReference type="ARBA" id="ARBA00004141"/>
    </source>
</evidence>
<comment type="caution">
    <text evidence="11">The sequence shown here is derived from an EMBL/GenBank/DDBJ whole genome shotgun (WGS) entry which is preliminary data.</text>
</comment>
<feature type="transmembrane region" description="Helical" evidence="9">
    <location>
        <begin position="546"/>
        <end position="571"/>
    </location>
</feature>
<dbReference type="EMBL" id="MCOG01000092">
    <property type="protein sequence ID" value="ORY52797.1"/>
    <property type="molecule type" value="Genomic_DNA"/>
</dbReference>
<sequence>MYSLYKGKLTISNSDFIDLTSTNAAVIFSEISCGSDIYFNNNTFTKIYSKNGIIVIKNEDAGSDKFNGIIIKNCSFINCSSQNTAILSIDYGSFANITECTFTYCGVGRDYLSFISISGSILQISGNSNVNFENNIISNCFSSDYASVDGGIIKISDDDVLEHANILIEASNFTQNRSSLGGIVYIGTITSKFDVTKNLKIKNSNFIDNKANSGEILFISEASQAKYIFDGEVYDENKVNSHPCNLSWNDSSVVIHNNDRKNLKSGDSIPNGLVAYILSDTNRLYDIITQEINFVSSVLFVNATILDQYGNETNDAIIVGDRETFCWEGKCNLNTVKIYGKEGQYILKIYVISNGGFISMNSKSVTVDIIIEKCDRQYNNDYLNIGFNICYNPACSRCIHGSCGDMNICTCTDPKIWKGDACDERYKYKYSSVLRVLYEIICIISVIFSIFLIYGIWSNQNESIIKKSNPTFLIVALVGSIINYSTVIFYHGNRTSTLCSVVLWIKYIGFATLYGSIMIRIMRVWRIIASTKQRFKTSKMSKSAMFSYLFLIISIYIIILIICTIVQKVGIDIKVSSEKEFNKCKNTPSMYLLYGLTIAMLIWGVYLALETSNLPEQFNEDVYAFSMIISETIDNVTALNPDYSYLLNLSSMLIYTWTSIFTIVVPKVYAIYSEWFAIFDIIKRNANGNENSITVEKSELTRGDFIGNMAPVGGLSVIDHK</sequence>
<evidence type="ECO:0000259" key="10">
    <source>
        <dbReference type="PROSITE" id="PS50259"/>
    </source>
</evidence>
<keyword evidence="4" id="KW-0297">G-protein coupled receptor</keyword>
<evidence type="ECO:0000256" key="8">
    <source>
        <dbReference type="ARBA" id="ARBA00023224"/>
    </source>
</evidence>
<dbReference type="AlphaFoldDB" id="A0A1Y2D0S0"/>
<dbReference type="OrthoDB" id="2143995at2759"/>
<keyword evidence="8" id="KW-0807">Transducer</keyword>
<feature type="transmembrane region" description="Helical" evidence="9">
    <location>
        <begin position="591"/>
        <end position="609"/>
    </location>
</feature>
<evidence type="ECO:0000256" key="4">
    <source>
        <dbReference type="ARBA" id="ARBA00023040"/>
    </source>
</evidence>
<dbReference type="PROSITE" id="PS50259">
    <property type="entry name" value="G_PROTEIN_RECEP_F3_4"/>
    <property type="match status" value="1"/>
</dbReference>
<dbReference type="PANTHER" id="PTHR10519">
    <property type="entry name" value="GABA-B RECEPTOR"/>
    <property type="match status" value="1"/>
</dbReference>
<dbReference type="InterPro" id="IPR002455">
    <property type="entry name" value="GPCR3_GABA-B"/>
</dbReference>
<keyword evidence="2 9" id="KW-0812">Transmembrane</keyword>
<keyword evidence="6" id="KW-0675">Receptor</keyword>
<keyword evidence="3 9" id="KW-1133">Transmembrane helix</keyword>
<dbReference type="Pfam" id="PF00003">
    <property type="entry name" value="7tm_3"/>
    <property type="match status" value="1"/>
</dbReference>
<evidence type="ECO:0000313" key="11">
    <source>
        <dbReference type="EMBL" id="ORY52797.1"/>
    </source>
</evidence>
<feature type="transmembrane region" description="Helical" evidence="9">
    <location>
        <begin position="469"/>
        <end position="492"/>
    </location>
</feature>
<organism evidence="11 12">
    <name type="scientific">Neocallimastix californiae</name>
    <dbReference type="NCBI Taxonomy" id="1754190"/>
    <lineage>
        <taxon>Eukaryota</taxon>
        <taxon>Fungi</taxon>
        <taxon>Fungi incertae sedis</taxon>
        <taxon>Chytridiomycota</taxon>
        <taxon>Chytridiomycota incertae sedis</taxon>
        <taxon>Neocallimastigomycetes</taxon>
        <taxon>Neocallimastigales</taxon>
        <taxon>Neocallimastigaceae</taxon>
        <taxon>Neocallimastix</taxon>
    </lineage>
</organism>
<dbReference type="GO" id="GO:0038039">
    <property type="term" value="C:G protein-coupled receptor heterodimeric complex"/>
    <property type="evidence" value="ECO:0007669"/>
    <property type="project" value="TreeGrafter"/>
</dbReference>
<evidence type="ECO:0000256" key="2">
    <source>
        <dbReference type="ARBA" id="ARBA00022692"/>
    </source>
</evidence>